<dbReference type="EMBL" id="MK072269">
    <property type="protein sequence ID" value="AYV81325.1"/>
    <property type="molecule type" value="Genomic_DNA"/>
</dbReference>
<gene>
    <name evidence="1" type="ORF">Harvfovirus27_14</name>
</gene>
<reference evidence="1" key="1">
    <citation type="submission" date="2018-10" db="EMBL/GenBank/DDBJ databases">
        <title>Hidden diversity of soil giant viruses.</title>
        <authorList>
            <person name="Schulz F."/>
            <person name="Alteio L."/>
            <person name="Goudeau D."/>
            <person name="Ryan E.M."/>
            <person name="Malmstrom R.R."/>
            <person name="Blanchard J."/>
            <person name="Woyke T."/>
        </authorList>
    </citation>
    <scope>NUCLEOTIDE SEQUENCE</scope>
    <source>
        <strain evidence="1">HAV1</strain>
    </source>
</reference>
<name>A0A3G5A299_9VIRU</name>
<sequence>MIQIIATKTNISEELISYTTIDDEEIIYKCLPEQQTENKIQNIVLKLKHNTTLIELFDYDLMNDGASDPFYTGAMNVYDLNSFNITICDKKLNYYYKILIEEENEWTLRTSVTCLMHVFIYEDESFDVIRTEFFNGTACKVNILQDVASIEPLNTNCDIIGFTSSGIICATELNSSVPKDNIDIRNYTVTSINELENNNTILFKPE</sequence>
<organism evidence="1">
    <name type="scientific">Harvfovirus sp</name>
    <dbReference type="NCBI Taxonomy" id="2487768"/>
    <lineage>
        <taxon>Viruses</taxon>
        <taxon>Varidnaviria</taxon>
        <taxon>Bamfordvirae</taxon>
        <taxon>Nucleocytoviricota</taxon>
        <taxon>Megaviricetes</taxon>
        <taxon>Imitervirales</taxon>
        <taxon>Mimiviridae</taxon>
        <taxon>Klosneuvirinae</taxon>
    </lineage>
</organism>
<accession>A0A3G5A299</accession>
<proteinExistence type="predicted"/>
<evidence type="ECO:0000313" key="1">
    <source>
        <dbReference type="EMBL" id="AYV81325.1"/>
    </source>
</evidence>
<protein>
    <submittedName>
        <fullName evidence="1">Uncharacterized protein</fullName>
    </submittedName>
</protein>